<feature type="region of interest" description="Disordered" evidence="1">
    <location>
        <begin position="246"/>
        <end position="301"/>
    </location>
</feature>
<dbReference type="Proteomes" id="UP000575985">
    <property type="component" value="Unassembled WGS sequence"/>
</dbReference>
<protein>
    <submittedName>
        <fullName evidence="2">Uncharacterized protein</fullName>
    </submittedName>
</protein>
<dbReference type="InterPro" id="IPR027417">
    <property type="entry name" value="P-loop_NTPase"/>
</dbReference>
<dbReference type="Gene3D" id="3.40.50.300">
    <property type="entry name" value="P-loop containing nucleotide triphosphate hydrolases"/>
    <property type="match status" value="1"/>
</dbReference>
<name>A0A853BU82_9ACTN</name>
<reference evidence="2 3" key="1">
    <citation type="submission" date="2020-07" db="EMBL/GenBank/DDBJ databases">
        <title>Sequencing the genomes of 1000 actinobacteria strains.</title>
        <authorList>
            <person name="Klenk H.-P."/>
        </authorList>
    </citation>
    <scope>NUCLEOTIDE SEQUENCE [LARGE SCALE GENOMIC DNA]</scope>
    <source>
        <strain evidence="2 3">DSM 45927</strain>
    </source>
</reference>
<proteinExistence type="predicted"/>
<gene>
    <name evidence="2" type="ORF">HNR12_004582</name>
</gene>
<dbReference type="RefSeq" id="WP_179769477.1">
    <property type="nucleotide sequence ID" value="NZ_JACCFO010000001.1"/>
</dbReference>
<feature type="compositionally biased region" description="Pro residues" evidence="1">
    <location>
        <begin position="260"/>
        <end position="272"/>
    </location>
</feature>
<accession>A0A853BU82</accession>
<keyword evidence="3" id="KW-1185">Reference proteome</keyword>
<evidence type="ECO:0000313" key="3">
    <source>
        <dbReference type="Proteomes" id="UP000575985"/>
    </source>
</evidence>
<evidence type="ECO:0000256" key="1">
    <source>
        <dbReference type="SAM" id="MobiDB-lite"/>
    </source>
</evidence>
<sequence>MTTLAAALAMCWPPSPLCVPVMVEADASGGDMRLWHRRGGERGLGTLAAASRRPHPAQGAGDNPLLEHSEEVAGGLHVVTAPSAPHQCTAAVEELAQHPWLLRAGRAAVVDVGRISPRSAGARLLLCSDAVVVVVREDPAQLARLAASSAVVSALEEAGVPVGVALVEGPRRFADREVAEQTQAPVWARLPQDPAGAAFVRGEGVRAGSGVWARLREWARERRGEAEVEGLALMRTARDLAERVEAYGRRTPSGTNARPAPSPIEAPAPRYPQPTATAAPPPPRTGSLAVTGAGAGAGRAA</sequence>
<dbReference type="AlphaFoldDB" id="A0A853BU82"/>
<evidence type="ECO:0000313" key="2">
    <source>
        <dbReference type="EMBL" id="NYI98305.1"/>
    </source>
</evidence>
<organism evidence="2 3">
    <name type="scientific">Streptomonospora nanhaiensis</name>
    <dbReference type="NCBI Taxonomy" id="1323731"/>
    <lineage>
        <taxon>Bacteria</taxon>
        <taxon>Bacillati</taxon>
        <taxon>Actinomycetota</taxon>
        <taxon>Actinomycetes</taxon>
        <taxon>Streptosporangiales</taxon>
        <taxon>Nocardiopsidaceae</taxon>
        <taxon>Streptomonospora</taxon>
    </lineage>
</organism>
<dbReference type="EMBL" id="JACCFO010000001">
    <property type="protein sequence ID" value="NYI98305.1"/>
    <property type="molecule type" value="Genomic_DNA"/>
</dbReference>
<comment type="caution">
    <text evidence="2">The sequence shown here is derived from an EMBL/GenBank/DDBJ whole genome shotgun (WGS) entry which is preliminary data.</text>
</comment>